<sequence>MKKILLTCATRSFSMRVAQLLSPHFEVISATSDEVPTVLQGRYHKIPKGANPTYAHEVLKIALDLKCDYVLPLAMDEIVTLSGSLILFEEYGIQVLCPGIADLEMLSVLDNPAKELKLSLFVGGYDVFGVTSESVAFDGLGMLSDSGDTFILAVAK</sequence>
<proteinExistence type="predicted"/>
<dbReference type="RefSeq" id="WP_139375343.1">
    <property type="nucleotide sequence ID" value="NZ_FUZF01000015.1"/>
</dbReference>
<dbReference type="STRING" id="1513896.SAMN05660841_03181"/>
<dbReference type="Proteomes" id="UP000190150">
    <property type="component" value="Unassembled WGS sequence"/>
</dbReference>
<gene>
    <name evidence="1" type="ORF">SAMN05660841_03181</name>
</gene>
<accession>A0A1T5FD31</accession>
<dbReference type="OrthoDB" id="707775at2"/>
<evidence type="ECO:0000313" key="2">
    <source>
        <dbReference type="Proteomes" id="UP000190150"/>
    </source>
</evidence>
<evidence type="ECO:0000313" key="1">
    <source>
        <dbReference type="EMBL" id="SKB94060.1"/>
    </source>
</evidence>
<protein>
    <submittedName>
        <fullName evidence="1">Uncharacterized protein</fullName>
    </submittedName>
</protein>
<organism evidence="1 2">
    <name type="scientific">Sphingobacterium nematocida</name>
    <dbReference type="NCBI Taxonomy" id="1513896"/>
    <lineage>
        <taxon>Bacteria</taxon>
        <taxon>Pseudomonadati</taxon>
        <taxon>Bacteroidota</taxon>
        <taxon>Sphingobacteriia</taxon>
        <taxon>Sphingobacteriales</taxon>
        <taxon>Sphingobacteriaceae</taxon>
        <taxon>Sphingobacterium</taxon>
    </lineage>
</organism>
<name>A0A1T5FD31_9SPHI</name>
<keyword evidence="2" id="KW-1185">Reference proteome</keyword>
<dbReference type="EMBL" id="FUZF01000015">
    <property type="protein sequence ID" value="SKB94060.1"/>
    <property type="molecule type" value="Genomic_DNA"/>
</dbReference>
<dbReference type="AlphaFoldDB" id="A0A1T5FD31"/>
<dbReference type="Gene3D" id="3.40.50.20">
    <property type="match status" value="1"/>
</dbReference>
<reference evidence="2" key="1">
    <citation type="submission" date="2017-02" db="EMBL/GenBank/DDBJ databases">
        <authorList>
            <person name="Varghese N."/>
            <person name="Submissions S."/>
        </authorList>
    </citation>
    <scope>NUCLEOTIDE SEQUENCE [LARGE SCALE GENOMIC DNA]</scope>
    <source>
        <strain evidence="2">DSM 24091</strain>
    </source>
</reference>